<protein>
    <recommendedName>
        <fullName evidence="5">Integrative conjugative element protein, RAQPRD family</fullName>
    </recommendedName>
</protein>
<organism evidence="3 4">
    <name type="scientific">Hydrogenophaga pseudoflava</name>
    <name type="common">Pseudomonas carboxydoflava</name>
    <dbReference type="NCBI Taxonomy" id="47421"/>
    <lineage>
        <taxon>Bacteria</taxon>
        <taxon>Pseudomonadati</taxon>
        <taxon>Pseudomonadota</taxon>
        <taxon>Betaproteobacteria</taxon>
        <taxon>Burkholderiales</taxon>
        <taxon>Comamonadaceae</taxon>
        <taxon>Hydrogenophaga</taxon>
    </lineage>
</organism>
<gene>
    <name evidence="3" type="ORF">HPF_11335</name>
</gene>
<dbReference type="EMBL" id="CP037867">
    <property type="protein sequence ID" value="QBM28282.1"/>
    <property type="molecule type" value="Genomic_DNA"/>
</dbReference>
<reference evidence="3 4" key="1">
    <citation type="submission" date="2019-03" db="EMBL/GenBank/DDBJ databases">
        <authorList>
            <person name="Sebastian G."/>
            <person name="Baumann P."/>
            <person name="Ruckert C."/>
            <person name="Kalinowski J."/>
            <person name="Nebel B."/>
            <person name="Takors R."/>
            <person name="Blombach B."/>
        </authorList>
    </citation>
    <scope>NUCLEOTIDE SEQUENCE [LARGE SCALE GENOMIC DNA]</scope>
    <source>
        <strain evidence="3 4">DSM 1084</strain>
    </source>
</reference>
<dbReference type="KEGG" id="hpse:HPF_11335"/>
<accession>A0A4P6WWD3</accession>
<dbReference type="AlphaFoldDB" id="A0A4P6WWD3"/>
<keyword evidence="4" id="KW-1185">Reference proteome</keyword>
<proteinExistence type="predicted"/>
<evidence type="ECO:0000256" key="1">
    <source>
        <dbReference type="SAM" id="MobiDB-lite"/>
    </source>
</evidence>
<sequence precursor="true">MNTSVSMLPSPSPLQATPGTRVRRSWVLAVLYVALSATNAQAGDADTERENLARIASEIERVQVMVSEAAQTAPTGERVKFRYDWLLRDLGQLREGITSHVDAPRQPRPVPPLRGDYRQ</sequence>
<evidence type="ECO:0000313" key="4">
    <source>
        <dbReference type="Proteomes" id="UP000293912"/>
    </source>
</evidence>
<feature type="compositionally biased region" description="Polar residues" evidence="1">
    <location>
        <begin position="1"/>
        <end position="18"/>
    </location>
</feature>
<dbReference type="InterPro" id="IPR019110">
    <property type="entry name" value="Uncharacterised_RAQPRD"/>
</dbReference>
<dbReference type="NCBIfam" id="TIGR01690">
    <property type="entry name" value="ICE_RAQPRD"/>
    <property type="match status" value="1"/>
</dbReference>
<feature type="region of interest" description="Disordered" evidence="1">
    <location>
        <begin position="96"/>
        <end position="119"/>
    </location>
</feature>
<evidence type="ECO:0000313" key="3">
    <source>
        <dbReference type="EMBL" id="QBM28282.1"/>
    </source>
</evidence>
<name>A0A4P6WWD3_HYDPS</name>
<feature type="signal peptide" evidence="2">
    <location>
        <begin position="1"/>
        <end position="42"/>
    </location>
</feature>
<dbReference type="RefSeq" id="WP_243721731.1">
    <property type="nucleotide sequence ID" value="NZ_CP037867.1"/>
</dbReference>
<feature type="chain" id="PRO_5020376429" description="Integrative conjugative element protein, RAQPRD family" evidence="2">
    <location>
        <begin position="43"/>
        <end position="119"/>
    </location>
</feature>
<evidence type="ECO:0008006" key="5">
    <source>
        <dbReference type="Google" id="ProtNLM"/>
    </source>
</evidence>
<dbReference type="Pfam" id="PF09686">
    <property type="entry name" value="Plasmid_RAQPRD"/>
    <property type="match status" value="1"/>
</dbReference>
<keyword evidence="2" id="KW-0732">Signal</keyword>
<feature type="region of interest" description="Disordered" evidence="1">
    <location>
        <begin position="1"/>
        <end position="20"/>
    </location>
</feature>
<evidence type="ECO:0000256" key="2">
    <source>
        <dbReference type="SAM" id="SignalP"/>
    </source>
</evidence>
<dbReference type="Proteomes" id="UP000293912">
    <property type="component" value="Chromosome"/>
</dbReference>